<dbReference type="SUPFAM" id="SSF53335">
    <property type="entry name" value="S-adenosyl-L-methionine-dependent methyltransferases"/>
    <property type="match status" value="1"/>
</dbReference>
<dbReference type="InterPro" id="IPR029063">
    <property type="entry name" value="SAM-dependent_MTases_sf"/>
</dbReference>
<dbReference type="GO" id="GO:0016423">
    <property type="term" value="F:tRNA (guanine) methyltransferase activity"/>
    <property type="evidence" value="ECO:0007669"/>
    <property type="project" value="TreeGrafter"/>
</dbReference>
<gene>
    <name evidence="2" type="ORF">HERI1096_LOCUS27240</name>
</gene>
<dbReference type="CDD" id="cd02440">
    <property type="entry name" value="AdoMet_MTases"/>
    <property type="match status" value="1"/>
</dbReference>
<evidence type="ECO:0000259" key="1">
    <source>
        <dbReference type="Pfam" id="PF01170"/>
    </source>
</evidence>
<dbReference type="Pfam" id="PF01170">
    <property type="entry name" value="UPF0020"/>
    <property type="match status" value="1"/>
</dbReference>
<evidence type="ECO:0000313" key="2">
    <source>
        <dbReference type="EMBL" id="CAE0128666.1"/>
    </source>
</evidence>
<dbReference type="Gene3D" id="3.40.50.150">
    <property type="entry name" value="Vaccinia Virus protein VP39"/>
    <property type="match status" value="1"/>
</dbReference>
<organism evidence="2">
    <name type="scientific">Haptolina ericina</name>
    <dbReference type="NCBI Taxonomy" id="156174"/>
    <lineage>
        <taxon>Eukaryota</taxon>
        <taxon>Haptista</taxon>
        <taxon>Haptophyta</taxon>
        <taxon>Prymnesiophyceae</taxon>
        <taxon>Prymnesiales</taxon>
        <taxon>Prymnesiaceae</taxon>
        <taxon>Haptolina</taxon>
    </lineage>
</organism>
<dbReference type="AlphaFoldDB" id="A0A7S3F7X9"/>
<dbReference type="GO" id="GO:0030488">
    <property type="term" value="P:tRNA methylation"/>
    <property type="evidence" value="ECO:0007669"/>
    <property type="project" value="TreeGrafter"/>
</dbReference>
<dbReference type="PANTHER" id="PTHR14911:SF13">
    <property type="entry name" value="TRNA (GUANINE(6)-N2)-METHYLTRANSFERASE THUMP3"/>
    <property type="match status" value="1"/>
</dbReference>
<feature type="domain" description="Ribosomal RNA large subunit methyltransferase K/L-like methyltransferase" evidence="1">
    <location>
        <begin position="88"/>
        <end position="177"/>
    </location>
</feature>
<dbReference type="EMBL" id="HBHX01049213">
    <property type="protein sequence ID" value="CAE0128666.1"/>
    <property type="molecule type" value="Transcribed_RNA"/>
</dbReference>
<sequence>MVVALAGDHEALLLAQVGCNAAALHTAQQLASARSLQFLPLSAAAPGREGEGAGERSKSGRVTDVPAWHYDERWYEQVARGSGVLGCTWDAARLPLRPRSVDACVIDLPFGMTHKVRNGRSVQDLYARVTQQAARVLRPGGRLVLLTPSRPTLEFCLAQQRAYWDERQDLRVNCGGALACVSVWLRTHKPYAHPAD</sequence>
<reference evidence="2" key="1">
    <citation type="submission" date="2021-01" db="EMBL/GenBank/DDBJ databases">
        <authorList>
            <person name="Corre E."/>
            <person name="Pelletier E."/>
            <person name="Niang G."/>
            <person name="Scheremetjew M."/>
            <person name="Finn R."/>
            <person name="Kale V."/>
            <person name="Holt S."/>
            <person name="Cochrane G."/>
            <person name="Meng A."/>
            <person name="Brown T."/>
            <person name="Cohen L."/>
        </authorList>
    </citation>
    <scope>NUCLEOTIDE SEQUENCE</scope>
    <source>
        <strain evidence="2">CCMP281</strain>
    </source>
</reference>
<name>A0A7S3F7X9_9EUKA</name>
<dbReference type="InterPro" id="IPR000241">
    <property type="entry name" value="RlmKL-like_Mtase"/>
</dbReference>
<dbReference type="GO" id="GO:0043527">
    <property type="term" value="C:tRNA methyltransferase complex"/>
    <property type="evidence" value="ECO:0007669"/>
    <property type="project" value="UniProtKB-ARBA"/>
</dbReference>
<protein>
    <recommendedName>
        <fullName evidence="1">Ribosomal RNA large subunit methyltransferase K/L-like methyltransferase domain-containing protein</fullName>
    </recommendedName>
</protein>
<proteinExistence type="predicted"/>
<accession>A0A7S3F7X9</accession>
<dbReference type="PANTHER" id="PTHR14911">
    <property type="entry name" value="THUMP DOMAIN-CONTAINING"/>
    <property type="match status" value="1"/>
</dbReference>